<keyword evidence="1" id="KW-1133">Transmembrane helix</keyword>
<keyword evidence="1" id="KW-0812">Transmembrane</keyword>
<accession>A0A7W9EPK0</accession>
<protein>
    <recommendedName>
        <fullName evidence="4">DUF1440 domain-containing protein</fullName>
    </recommendedName>
</protein>
<dbReference type="EMBL" id="JACIJH010000002">
    <property type="protein sequence ID" value="MBB5705554.1"/>
    <property type="molecule type" value="Genomic_DNA"/>
</dbReference>
<name>A0A7W9EPK0_9SPHN</name>
<feature type="transmembrane region" description="Helical" evidence="1">
    <location>
        <begin position="55"/>
        <end position="80"/>
    </location>
</feature>
<evidence type="ECO:0000256" key="1">
    <source>
        <dbReference type="SAM" id="Phobius"/>
    </source>
</evidence>
<keyword evidence="3" id="KW-1185">Reference proteome</keyword>
<keyword evidence="1" id="KW-0472">Membrane</keyword>
<organism evidence="2 3">
    <name type="scientific">Sphingopyxis panaciterrulae</name>
    <dbReference type="NCBI Taxonomy" id="462372"/>
    <lineage>
        <taxon>Bacteria</taxon>
        <taxon>Pseudomonadati</taxon>
        <taxon>Pseudomonadota</taxon>
        <taxon>Alphaproteobacteria</taxon>
        <taxon>Sphingomonadales</taxon>
        <taxon>Sphingomonadaceae</taxon>
        <taxon>Sphingopyxis</taxon>
    </lineage>
</organism>
<sequence>MTPARRSAALRAWLIAGTLDIAYAMAWTTLAGGTVGGMLRGIARGPFGDGAGGWGVGGALAGLGVHFAIMAAMVAAWFAAARRWPALGAAPWGWTGALYGFFLYLVMNAVVLPLRFGASFPPADPVQGLIALVPHILLVGWPIAWFAHNKETR</sequence>
<comment type="caution">
    <text evidence="2">The sequence shown here is derived from an EMBL/GenBank/DDBJ whole genome shotgun (WGS) entry which is preliminary data.</text>
</comment>
<dbReference type="RefSeq" id="WP_184095729.1">
    <property type="nucleotide sequence ID" value="NZ_JACIJH010000002.1"/>
</dbReference>
<feature type="transmembrane region" description="Helical" evidence="1">
    <location>
        <begin position="126"/>
        <end position="147"/>
    </location>
</feature>
<feature type="transmembrane region" description="Helical" evidence="1">
    <location>
        <begin position="92"/>
        <end position="114"/>
    </location>
</feature>
<evidence type="ECO:0000313" key="2">
    <source>
        <dbReference type="EMBL" id="MBB5705554.1"/>
    </source>
</evidence>
<evidence type="ECO:0000313" key="3">
    <source>
        <dbReference type="Proteomes" id="UP000537161"/>
    </source>
</evidence>
<reference evidence="2 3" key="1">
    <citation type="submission" date="2020-08" db="EMBL/GenBank/DDBJ databases">
        <title>Genomic Encyclopedia of Type Strains, Phase IV (KMG-IV): sequencing the most valuable type-strain genomes for metagenomic binning, comparative biology and taxonomic classification.</title>
        <authorList>
            <person name="Goeker M."/>
        </authorList>
    </citation>
    <scope>NUCLEOTIDE SEQUENCE [LARGE SCALE GENOMIC DNA]</scope>
    <source>
        <strain evidence="2 3">DSM 27163</strain>
    </source>
</reference>
<dbReference type="Proteomes" id="UP000537161">
    <property type="component" value="Unassembled WGS sequence"/>
</dbReference>
<gene>
    <name evidence="2" type="ORF">FHR21_000887</name>
</gene>
<proteinExistence type="predicted"/>
<evidence type="ECO:0008006" key="4">
    <source>
        <dbReference type="Google" id="ProtNLM"/>
    </source>
</evidence>
<dbReference type="AlphaFoldDB" id="A0A7W9EPK0"/>